<feature type="region of interest" description="Disordered" evidence="1">
    <location>
        <begin position="1"/>
        <end position="21"/>
    </location>
</feature>
<proteinExistence type="predicted"/>
<feature type="compositionally biased region" description="Basic and acidic residues" evidence="1">
    <location>
        <begin position="51"/>
        <end position="63"/>
    </location>
</feature>
<organism evidence="2 3">
    <name type="scientific">Mycteria americana</name>
    <name type="common">Wood stork</name>
    <dbReference type="NCBI Taxonomy" id="33587"/>
    <lineage>
        <taxon>Eukaryota</taxon>
        <taxon>Metazoa</taxon>
        <taxon>Chordata</taxon>
        <taxon>Craniata</taxon>
        <taxon>Vertebrata</taxon>
        <taxon>Euteleostomi</taxon>
        <taxon>Archelosauria</taxon>
        <taxon>Archosauria</taxon>
        <taxon>Dinosauria</taxon>
        <taxon>Saurischia</taxon>
        <taxon>Theropoda</taxon>
        <taxon>Coelurosauria</taxon>
        <taxon>Aves</taxon>
        <taxon>Neognathae</taxon>
        <taxon>Neoaves</taxon>
        <taxon>Aequornithes</taxon>
        <taxon>Ciconiiformes</taxon>
        <taxon>Ciconiidae</taxon>
        <taxon>Mycteria</taxon>
    </lineage>
</organism>
<evidence type="ECO:0000256" key="1">
    <source>
        <dbReference type="SAM" id="MobiDB-lite"/>
    </source>
</evidence>
<gene>
    <name evidence="2" type="ORF">QYF61_010614</name>
</gene>
<feature type="region of interest" description="Disordered" evidence="1">
    <location>
        <begin position="51"/>
        <end position="88"/>
    </location>
</feature>
<comment type="caution">
    <text evidence="2">The sequence shown here is derived from an EMBL/GenBank/DDBJ whole genome shotgun (WGS) entry which is preliminary data.</text>
</comment>
<reference evidence="2 3" key="1">
    <citation type="journal article" date="2023" name="J. Hered.">
        <title>Chromosome-level genome of the wood stork (Mycteria americana) provides insight into avian chromosome evolution.</title>
        <authorList>
            <person name="Flamio R. Jr."/>
            <person name="Ramstad K.M."/>
        </authorList>
    </citation>
    <scope>NUCLEOTIDE SEQUENCE [LARGE SCALE GENOMIC DNA]</scope>
    <source>
        <strain evidence="2">JAX WOST 10</strain>
    </source>
</reference>
<sequence length="88" mass="9700">MPCGGGYSSRRRPIDSAGLNPSGLLHCGETLLLGQKNITLKAHKASGHLGRDTMYRRARDRGVDLTMQPSHKSHMNVKRVPQTSKPHE</sequence>
<protein>
    <submittedName>
        <fullName evidence="2">Uncharacterized protein</fullName>
    </submittedName>
</protein>
<accession>A0AAN7S6X1</accession>
<keyword evidence="3" id="KW-1185">Reference proteome</keyword>
<name>A0AAN7S6X1_MYCAM</name>
<evidence type="ECO:0000313" key="3">
    <source>
        <dbReference type="Proteomes" id="UP001333110"/>
    </source>
</evidence>
<dbReference type="EMBL" id="JAUNZN010000001">
    <property type="protein sequence ID" value="KAK4830387.1"/>
    <property type="molecule type" value="Genomic_DNA"/>
</dbReference>
<dbReference type="Proteomes" id="UP001333110">
    <property type="component" value="Unassembled WGS sequence"/>
</dbReference>
<dbReference type="AlphaFoldDB" id="A0AAN7S6X1"/>
<evidence type="ECO:0000313" key="2">
    <source>
        <dbReference type="EMBL" id="KAK4830387.1"/>
    </source>
</evidence>